<organism evidence="3 4">
    <name type="scientific">Aureobasidium melanogenum</name>
    <name type="common">Aureobasidium pullulans var. melanogenum</name>
    <dbReference type="NCBI Taxonomy" id="46634"/>
    <lineage>
        <taxon>Eukaryota</taxon>
        <taxon>Fungi</taxon>
        <taxon>Dikarya</taxon>
        <taxon>Ascomycota</taxon>
        <taxon>Pezizomycotina</taxon>
        <taxon>Dothideomycetes</taxon>
        <taxon>Dothideomycetidae</taxon>
        <taxon>Dothideales</taxon>
        <taxon>Saccotheciaceae</taxon>
        <taxon>Aureobasidium</taxon>
    </lineage>
</organism>
<dbReference type="PROSITE" id="PS50142">
    <property type="entry name" value="RNASE_3_2"/>
    <property type="match status" value="1"/>
</dbReference>
<feature type="domain" description="RNase III" evidence="2">
    <location>
        <begin position="83"/>
        <end position="155"/>
    </location>
</feature>
<feature type="non-terminal residue" evidence="3">
    <location>
        <position position="155"/>
    </location>
</feature>
<proteinExistence type="predicted"/>
<feature type="region of interest" description="Disordered" evidence="1">
    <location>
        <begin position="47"/>
        <end position="80"/>
    </location>
</feature>
<reference evidence="3" key="1">
    <citation type="journal article" date="2021" name="J Fungi (Basel)">
        <title>Virulence traits and population genomics of the black yeast Aureobasidium melanogenum.</title>
        <authorList>
            <person name="Cernosa A."/>
            <person name="Sun X."/>
            <person name="Gostincar C."/>
            <person name="Fang C."/>
            <person name="Gunde-Cimerman N."/>
            <person name="Song Z."/>
        </authorList>
    </citation>
    <scope>NUCLEOTIDE SEQUENCE</scope>
    <source>
        <strain evidence="3">EXF-9298</strain>
    </source>
</reference>
<name>A0A9P8FSU7_AURME</name>
<dbReference type="InterPro" id="IPR036389">
    <property type="entry name" value="RNase_III_sf"/>
</dbReference>
<dbReference type="EMBL" id="JAHFXS010000736">
    <property type="protein sequence ID" value="KAG9982274.1"/>
    <property type="molecule type" value="Genomic_DNA"/>
</dbReference>
<gene>
    <name evidence="3" type="ORF">KCU98_g6893</name>
</gene>
<dbReference type="GO" id="GO:0006396">
    <property type="term" value="P:RNA processing"/>
    <property type="evidence" value="ECO:0007669"/>
    <property type="project" value="InterPro"/>
</dbReference>
<dbReference type="Gene3D" id="1.10.1520.10">
    <property type="entry name" value="Ribonuclease III domain"/>
    <property type="match status" value="1"/>
</dbReference>
<accession>A0A9P8FSU7</accession>
<comment type="caution">
    <text evidence="3">The sequence shown here is derived from an EMBL/GenBank/DDBJ whole genome shotgun (WGS) entry which is preliminary data.</text>
</comment>
<evidence type="ECO:0000313" key="3">
    <source>
        <dbReference type="EMBL" id="KAG9982274.1"/>
    </source>
</evidence>
<dbReference type="SUPFAM" id="SSF69065">
    <property type="entry name" value="RNase III domain-like"/>
    <property type="match status" value="1"/>
</dbReference>
<evidence type="ECO:0000313" key="4">
    <source>
        <dbReference type="Proteomes" id="UP000729357"/>
    </source>
</evidence>
<dbReference type="InterPro" id="IPR000999">
    <property type="entry name" value="RNase_III_dom"/>
</dbReference>
<sequence length="155" mass="16903">MKRIATQDMHRSLLSPRALRLLSPASSLAPSRRCFALSTRRAQDAPVTRLSATLPEATPADLPAASEPARASVKAARRDSPKLSALHARLSLPPRFPKETLGRCLVHPSADRNPLHNNASLAVIGQDLLAYYTAEWLLCNYPRLPTAVLFAAQYA</sequence>
<evidence type="ECO:0000256" key="1">
    <source>
        <dbReference type="SAM" id="MobiDB-lite"/>
    </source>
</evidence>
<keyword evidence="4" id="KW-1185">Reference proteome</keyword>
<dbReference type="Proteomes" id="UP000729357">
    <property type="component" value="Unassembled WGS sequence"/>
</dbReference>
<evidence type="ECO:0000259" key="2">
    <source>
        <dbReference type="PROSITE" id="PS50142"/>
    </source>
</evidence>
<dbReference type="GO" id="GO:0004525">
    <property type="term" value="F:ribonuclease III activity"/>
    <property type="evidence" value="ECO:0007669"/>
    <property type="project" value="InterPro"/>
</dbReference>
<protein>
    <recommendedName>
        <fullName evidence="2">RNase III domain-containing protein</fullName>
    </recommendedName>
</protein>
<reference evidence="3" key="2">
    <citation type="submission" date="2021-08" db="EMBL/GenBank/DDBJ databases">
        <authorList>
            <person name="Gostincar C."/>
            <person name="Sun X."/>
            <person name="Song Z."/>
            <person name="Gunde-Cimerman N."/>
        </authorList>
    </citation>
    <scope>NUCLEOTIDE SEQUENCE</scope>
    <source>
        <strain evidence="3">EXF-9298</strain>
    </source>
</reference>
<dbReference type="AlphaFoldDB" id="A0A9P8FSU7"/>